<organism evidence="1 2">
    <name type="scientific">Aquimarina atlantica</name>
    <dbReference type="NCBI Taxonomy" id="1317122"/>
    <lineage>
        <taxon>Bacteria</taxon>
        <taxon>Pseudomonadati</taxon>
        <taxon>Bacteroidota</taxon>
        <taxon>Flavobacteriia</taxon>
        <taxon>Flavobacteriales</taxon>
        <taxon>Flavobacteriaceae</taxon>
        <taxon>Aquimarina</taxon>
    </lineage>
</organism>
<evidence type="ECO:0000313" key="1">
    <source>
        <dbReference type="EMBL" id="EZH75107.1"/>
    </source>
</evidence>
<proteinExistence type="predicted"/>
<dbReference type="EMBL" id="AQRA01000002">
    <property type="protein sequence ID" value="EZH75107.1"/>
    <property type="molecule type" value="Genomic_DNA"/>
</dbReference>
<gene>
    <name evidence="1" type="ORF">ATO12_10300</name>
</gene>
<name>A0A023BYE9_9FLAO</name>
<keyword evidence="2" id="KW-1185">Reference proteome</keyword>
<dbReference type="eggNOG" id="ENOG5032ESQ">
    <property type="taxonomic scope" value="Bacteria"/>
</dbReference>
<protein>
    <submittedName>
        <fullName evidence="1">Uncharacterized protein</fullName>
    </submittedName>
</protein>
<sequence>MKIKSLFRNKPAIVLIMGCLAFNSCSEDESLMQQPIPDATVEQGVLEQKHLATITLPEQVTISFIKEEDGISYLALGKTDSFQGLGPLSNANVLGIFLALTDNDIPVPKALLDASNDQKSKSNASKRSIVDTLPDPVKGKSLYKVFASYKAIYEPPYFCQEPDNPDDYMKTYDNNGMYSRVYKAWPSEWGYNSLYSSGKKNSNKCKKLGFNITNCEFDEDIKIATYKMNIWGNYKWVSDIKIPANYSAVWGKEYDKYDRRAMKVKAFNSNTGHFTYGGVLYFKNYK</sequence>
<evidence type="ECO:0000313" key="2">
    <source>
        <dbReference type="Proteomes" id="UP000023541"/>
    </source>
</evidence>
<reference evidence="1 2" key="1">
    <citation type="submission" date="2014-04" db="EMBL/GenBank/DDBJ databases">
        <title>Aquimarina sp. 22II-S11-z7 Genome Sequencing.</title>
        <authorList>
            <person name="Lai Q."/>
        </authorList>
    </citation>
    <scope>NUCLEOTIDE SEQUENCE [LARGE SCALE GENOMIC DNA]</scope>
    <source>
        <strain evidence="1 2">22II-S11-z7</strain>
    </source>
</reference>
<comment type="caution">
    <text evidence="1">The sequence shown here is derived from an EMBL/GenBank/DDBJ whole genome shotgun (WGS) entry which is preliminary data.</text>
</comment>
<accession>A0A023BYE9</accession>
<dbReference type="Proteomes" id="UP000023541">
    <property type="component" value="Unassembled WGS sequence"/>
</dbReference>
<dbReference type="RefSeq" id="WP_131248782.1">
    <property type="nucleotide sequence ID" value="NZ_AQRA01000002.1"/>
</dbReference>
<dbReference type="AlphaFoldDB" id="A0A023BYE9"/>
<dbReference type="OrthoDB" id="1158062at2"/>